<dbReference type="PANTHER" id="PTHR31286:SF167">
    <property type="entry name" value="OS09G0268800 PROTEIN"/>
    <property type="match status" value="1"/>
</dbReference>
<evidence type="ECO:0000259" key="2">
    <source>
        <dbReference type="PROSITE" id="PS50158"/>
    </source>
</evidence>
<comment type="caution">
    <text evidence="3">The sequence shown here is derived from an EMBL/GenBank/DDBJ whole genome shotgun (WGS) entry which is preliminary data.</text>
</comment>
<keyword evidence="4" id="KW-1185">Reference proteome</keyword>
<keyword evidence="1" id="KW-0479">Metal-binding</keyword>
<feature type="domain" description="CCHC-type" evidence="2">
    <location>
        <begin position="205"/>
        <end position="220"/>
    </location>
</feature>
<dbReference type="PROSITE" id="PS50158">
    <property type="entry name" value="ZF_CCHC"/>
    <property type="match status" value="1"/>
</dbReference>
<name>A0AAW2D5W0_9ROSI</name>
<dbReference type="AlphaFoldDB" id="A0AAW2D5W0"/>
<gene>
    <name evidence="3" type="ORF">SO802_012768</name>
</gene>
<dbReference type="InterPro" id="IPR025558">
    <property type="entry name" value="DUF4283"/>
</dbReference>
<dbReference type="Pfam" id="PF14111">
    <property type="entry name" value="DUF4283"/>
    <property type="match status" value="1"/>
</dbReference>
<organism evidence="3 4">
    <name type="scientific">Lithocarpus litseifolius</name>
    <dbReference type="NCBI Taxonomy" id="425828"/>
    <lineage>
        <taxon>Eukaryota</taxon>
        <taxon>Viridiplantae</taxon>
        <taxon>Streptophyta</taxon>
        <taxon>Embryophyta</taxon>
        <taxon>Tracheophyta</taxon>
        <taxon>Spermatophyta</taxon>
        <taxon>Magnoliopsida</taxon>
        <taxon>eudicotyledons</taxon>
        <taxon>Gunneridae</taxon>
        <taxon>Pentapetalae</taxon>
        <taxon>rosids</taxon>
        <taxon>fabids</taxon>
        <taxon>Fagales</taxon>
        <taxon>Fagaceae</taxon>
        <taxon>Lithocarpus</taxon>
    </lineage>
</organism>
<protein>
    <recommendedName>
        <fullName evidence="2">CCHC-type domain-containing protein</fullName>
    </recommendedName>
</protein>
<evidence type="ECO:0000313" key="4">
    <source>
        <dbReference type="Proteomes" id="UP001459277"/>
    </source>
</evidence>
<proteinExistence type="predicted"/>
<sequence>MEVSDLVDRTKSFSCQDIRLELPPIQDISTSTNHLLLAKLISSKPIALSAIKDITFKAWKPTFPMELKRLDTNTFLFSFQHEVDLFKVFHKRPWSIRRGHLILKSWSPELDWKEVDFSTSSFWVQVHRLPSLWLSEANLRRIGSMIGSVTEVDFTGDGGGAWKKFIRIRVDISIDSPFLPGFFLPRTNNEDLWVSLHYEKLSEICFRCGVIGHSEKSCKRELFQLRNLAGIKFNAAGPWLRAESDEIPLALLQLHPMSQSPTPDSVVEQVSPPSPLMGRIFTTGKGTSSSTCSHTCHPCTTPVLPAQSMVPEIADNTTEEKTISTTELAPLQVAPKVHVDSDRPASSSITRNLILLTPVQVKVSNQPSCKKKRTWRL</sequence>
<evidence type="ECO:0000313" key="3">
    <source>
        <dbReference type="EMBL" id="KAL0005207.1"/>
    </source>
</evidence>
<dbReference type="Proteomes" id="UP001459277">
    <property type="component" value="Unassembled WGS sequence"/>
</dbReference>
<dbReference type="InterPro" id="IPR001878">
    <property type="entry name" value="Znf_CCHC"/>
</dbReference>
<dbReference type="GO" id="GO:0008270">
    <property type="term" value="F:zinc ion binding"/>
    <property type="evidence" value="ECO:0007669"/>
    <property type="project" value="UniProtKB-KW"/>
</dbReference>
<dbReference type="InterPro" id="IPR025836">
    <property type="entry name" value="Zn_knuckle_CX2CX4HX4C"/>
</dbReference>
<keyword evidence="1" id="KW-0863">Zinc-finger</keyword>
<accession>A0AAW2D5W0</accession>
<dbReference type="Pfam" id="PF14392">
    <property type="entry name" value="zf-CCHC_4"/>
    <property type="match status" value="1"/>
</dbReference>
<dbReference type="EMBL" id="JAZDWU010000004">
    <property type="protein sequence ID" value="KAL0005207.1"/>
    <property type="molecule type" value="Genomic_DNA"/>
</dbReference>
<evidence type="ECO:0000256" key="1">
    <source>
        <dbReference type="PROSITE-ProRule" id="PRU00047"/>
    </source>
</evidence>
<dbReference type="GO" id="GO:0003676">
    <property type="term" value="F:nucleic acid binding"/>
    <property type="evidence" value="ECO:0007669"/>
    <property type="project" value="InterPro"/>
</dbReference>
<dbReference type="InterPro" id="IPR040256">
    <property type="entry name" value="At4g02000-like"/>
</dbReference>
<dbReference type="PANTHER" id="PTHR31286">
    <property type="entry name" value="GLYCINE-RICH CELL WALL STRUCTURAL PROTEIN 1.8-LIKE"/>
    <property type="match status" value="1"/>
</dbReference>
<reference evidence="3 4" key="1">
    <citation type="submission" date="2024-01" db="EMBL/GenBank/DDBJ databases">
        <title>A telomere-to-telomere, gap-free genome of sweet tea (Lithocarpus litseifolius).</title>
        <authorList>
            <person name="Zhou J."/>
        </authorList>
    </citation>
    <scope>NUCLEOTIDE SEQUENCE [LARGE SCALE GENOMIC DNA]</scope>
    <source>
        <strain evidence="3">Zhou-2022a</strain>
        <tissue evidence="3">Leaf</tissue>
    </source>
</reference>
<keyword evidence="1" id="KW-0862">Zinc</keyword>